<sequence>MDKKFLSTTEVALLLGISRQAVFKKIKSGQIKARKSGRHFAISRKDLAETLSGTIAKAMKKEMERAALRVVEKYSDIVKSLGEE</sequence>
<dbReference type="AlphaFoldDB" id="A0A2H0NFI0"/>
<dbReference type="Proteomes" id="UP000228867">
    <property type="component" value="Unassembled WGS sequence"/>
</dbReference>
<protein>
    <recommendedName>
        <fullName evidence="1">Helix-turn-helix domain-containing protein</fullName>
    </recommendedName>
</protein>
<dbReference type="InterPro" id="IPR041657">
    <property type="entry name" value="HTH_17"/>
</dbReference>
<dbReference type="GO" id="GO:0003677">
    <property type="term" value="F:DNA binding"/>
    <property type="evidence" value="ECO:0007669"/>
    <property type="project" value="InterPro"/>
</dbReference>
<evidence type="ECO:0000259" key="1">
    <source>
        <dbReference type="Pfam" id="PF12728"/>
    </source>
</evidence>
<feature type="domain" description="Helix-turn-helix" evidence="1">
    <location>
        <begin position="5"/>
        <end position="49"/>
    </location>
</feature>
<accession>A0A2H0NFI0</accession>
<reference evidence="2 3" key="1">
    <citation type="submission" date="2017-09" db="EMBL/GenBank/DDBJ databases">
        <title>Depth-based differentiation of microbial function through sediment-hosted aquifers and enrichment of novel symbionts in the deep terrestrial subsurface.</title>
        <authorList>
            <person name="Probst A.J."/>
            <person name="Ladd B."/>
            <person name="Jarett J.K."/>
            <person name="Geller-Mcgrath D.E."/>
            <person name="Sieber C.M."/>
            <person name="Emerson J.B."/>
            <person name="Anantharaman K."/>
            <person name="Thomas B.C."/>
            <person name="Malmstrom R."/>
            <person name="Stieglmeier M."/>
            <person name="Klingl A."/>
            <person name="Woyke T."/>
            <person name="Ryan C.M."/>
            <person name="Banfield J.F."/>
        </authorList>
    </citation>
    <scope>NUCLEOTIDE SEQUENCE [LARGE SCALE GENOMIC DNA]</scope>
    <source>
        <strain evidence="2">CG11_big_fil_rev_8_21_14_0_20_38_23</strain>
    </source>
</reference>
<comment type="caution">
    <text evidence="2">The sequence shown here is derived from an EMBL/GenBank/DDBJ whole genome shotgun (WGS) entry which is preliminary data.</text>
</comment>
<dbReference type="InterPro" id="IPR010093">
    <property type="entry name" value="SinI_DNA-bd"/>
</dbReference>
<proteinExistence type="predicted"/>
<name>A0A2H0NFI0_9BACT</name>
<dbReference type="EMBL" id="PCWR01000047">
    <property type="protein sequence ID" value="PIR06836.1"/>
    <property type="molecule type" value="Genomic_DNA"/>
</dbReference>
<evidence type="ECO:0000313" key="3">
    <source>
        <dbReference type="Proteomes" id="UP000228867"/>
    </source>
</evidence>
<evidence type="ECO:0000313" key="2">
    <source>
        <dbReference type="EMBL" id="PIR06836.1"/>
    </source>
</evidence>
<dbReference type="Pfam" id="PF12728">
    <property type="entry name" value="HTH_17"/>
    <property type="match status" value="1"/>
</dbReference>
<organism evidence="2 3">
    <name type="scientific">Candidatus Jorgensenbacteria bacterium CG11_big_fil_rev_8_21_14_0_20_38_23</name>
    <dbReference type="NCBI Taxonomy" id="1974594"/>
    <lineage>
        <taxon>Bacteria</taxon>
        <taxon>Candidatus Joergenseniibacteriota</taxon>
    </lineage>
</organism>
<gene>
    <name evidence="2" type="ORF">COV54_02085</name>
</gene>
<dbReference type="NCBIfam" id="TIGR01764">
    <property type="entry name" value="excise"/>
    <property type="match status" value="1"/>
</dbReference>